<feature type="transmembrane region" description="Helical" evidence="1">
    <location>
        <begin position="67"/>
        <end position="88"/>
    </location>
</feature>
<accession>A0AAD9S8V9</accession>
<keyword evidence="1" id="KW-0812">Transmembrane</keyword>
<keyword evidence="1" id="KW-1133">Transmembrane helix</keyword>
<feature type="transmembrane region" description="Helical" evidence="1">
    <location>
        <begin position="257"/>
        <end position="283"/>
    </location>
</feature>
<comment type="caution">
    <text evidence="3">The sequence shown here is derived from an EMBL/GenBank/DDBJ whole genome shotgun (WGS) entry which is preliminary data.</text>
</comment>
<dbReference type="PANTHER" id="PTHR23028">
    <property type="entry name" value="ACETYLTRANSFERASE"/>
    <property type="match status" value="1"/>
</dbReference>
<evidence type="ECO:0000259" key="2">
    <source>
        <dbReference type="Pfam" id="PF01757"/>
    </source>
</evidence>
<dbReference type="AlphaFoldDB" id="A0AAD9S8V9"/>
<proteinExistence type="predicted"/>
<protein>
    <recommendedName>
        <fullName evidence="2">Acyltransferase 3 domain-containing protein</fullName>
    </recommendedName>
</protein>
<feature type="transmembrane region" description="Helical" evidence="1">
    <location>
        <begin position="233"/>
        <end position="250"/>
    </location>
</feature>
<keyword evidence="1" id="KW-0472">Membrane</keyword>
<dbReference type="InterPro" id="IPR002656">
    <property type="entry name" value="Acyl_transf_3_dom"/>
</dbReference>
<gene>
    <name evidence="3" type="ORF">N8I77_008987</name>
</gene>
<feature type="transmembrane region" description="Helical" evidence="1">
    <location>
        <begin position="373"/>
        <end position="398"/>
    </location>
</feature>
<feature type="domain" description="Acyltransferase 3" evidence="2">
    <location>
        <begin position="67"/>
        <end position="452"/>
    </location>
</feature>
<feature type="transmembrane region" description="Helical" evidence="1">
    <location>
        <begin position="410"/>
        <end position="432"/>
    </location>
</feature>
<feature type="transmembrane region" description="Helical" evidence="1">
    <location>
        <begin position="444"/>
        <end position="465"/>
    </location>
</feature>
<evidence type="ECO:0000256" key="1">
    <source>
        <dbReference type="SAM" id="Phobius"/>
    </source>
</evidence>
<dbReference type="EMBL" id="JAUJFL010000005">
    <property type="protein sequence ID" value="KAK2602458.1"/>
    <property type="molecule type" value="Genomic_DNA"/>
</dbReference>
<dbReference type="InterPro" id="IPR050879">
    <property type="entry name" value="Acyltransferase_3"/>
</dbReference>
<evidence type="ECO:0000313" key="3">
    <source>
        <dbReference type="EMBL" id="KAK2602458.1"/>
    </source>
</evidence>
<sequence length="494" mass="55731">MMGRAQGDNEEEAMHETTTEWLTGRIPSEKPVRFQWRRKAWSMVPWIIAAPLGRTERKLPKVNSTSYLNGLRGVACLIVFNYHVAILWNPMQKKTLGRVPLFNVVLAGHGATMVFFVLSGFVLSYSPLSKISSGGHDSALLTSLWSSIIRRGFRLFTPLVALAFIFAFVTFFTSMYEDSKQLPYAQIDPKTVAHFFLNMESYARMVLRLINPFTWKIVQPATLEQAWTLPFEYRGSLIVFLLCIVCSRLTSRCRKLFLLAFALFALHYVRWDVFCFTAGMGLAELRFCPLFEPESKHESLPRSAADVPARPWARLARHVKVRSVRSAVALLTLVPAVVVCAWPESGATLGVEPYASIHATFTPEQYSGNDIDFLYASVGAVGVLASLESLPSFQWLLSTAPFRYLGEISFAFYLMHLLLITTVSAPTFIFLMDVLGWTFQPSYVVVWILAAAGTCITADWFWRAVDETSVRMSRKISDWVIAKPKDTEPAYHAL</sequence>
<name>A0AAD9S8V9_PHOAM</name>
<dbReference type="PANTHER" id="PTHR23028:SF134">
    <property type="entry name" value="PUTATIVE (AFU_ORTHOLOGUE AFUA_4G08520)-RELATED"/>
    <property type="match status" value="1"/>
</dbReference>
<keyword evidence="4" id="KW-1185">Reference proteome</keyword>
<reference evidence="3" key="1">
    <citation type="submission" date="2023-06" db="EMBL/GenBank/DDBJ databases">
        <authorList>
            <person name="Noh H."/>
        </authorList>
    </citation>
    <scope>NUCLEOTIDE SEQUENCE</scope>
    <source>
        <strain evidence="3">DUCC20226</strain>
    </source>
</reference>
<dbReference type="GO" id="GO:0016747">
    <property type="term" value="F:acyltransferase activity, transferring groups other than amino-acyl groups"/>
    <property type="evidence" value="ECO:0007669"/>
    <property type="project" value="InterPro"/>
</dbReference>
<dbReference type="Proteomes" id="UP001265746">
    <property type="component" value="Unassembled WGS sequence"/>
</dbReference>
<organism evidence="3 4">
    <name type="scientific">Phomopsis amygdali</name>
    <name type="common">Fusicoccum amygdali</name>
    <dbReference type="NCBI Taxonomy" id="1214568"/>
    <lineage>
        <taxon>Eukaryota</taxon>
        <taxon>Fungi</taxon>
        <taxon>Dikarya</taxon>
        <taxon>Ascomycota</taxon>
        <taxon>Pezizomycotina</taxon>
        <taxon>Sordariomycetes</taxon>
        <taxon>Sordariomycetidae</taxon>
        <taxon>Diaporthales</taxon>
        <taxon>Diaporthaceae</taxon>
        <taxon>Diaporthe</taxon>
    </lineage>
</organism>
<feature type="transmembrane region" description="Helical" evidence="1">
    <location>
        <begin position="155"/>
        <end position="176"/>
    </location>
</feature>
<dbReference type="Pfam" id="PF01757">
    <property type="entry name" value="Acyl_transf_3"/>
    <property type="match status" value="1"/>
</dbReference>
<feature type="transmembrane region" description="Helical" evidence="1">
    <location>
        <begin position="100"/>
        <end position="123"/>
    </location>
</feature>
<evidence type="ECO:0000313" key="4">
    <source>
        <dbReference type="Proteomes" id="UP001265746"/>
    </source>
</evidence>